<dbReference type="NCBIfam" id="NF007757">
    <property type="entry name" value="PRK10438.1"/>
    <property type="match status" value="1"/>
</dbReference>
<proteinExistence type="predicted"/>
<name>A0ABQ1R074_9FLAO</name>
<reference evidence="3" key="1">
    <citation type="journal article" date="2019" name="Int. J. Syst. Evol. Microbiol.">
        <title>The Global Catalogue of Microorganisms (GCM) 10K type strain sequencing project: providing services to taxonomists for standard genome sequencing and annotation.</title>
        <authorList>
            <consortium name="The Broad Institute Genomics Platform"/>
            <consortium name="The Broad Institute Genome Sequencing Center for Infectious Disease"/>
            <person name="Wu L."/>
            <person name="Ma J."/>
        </authorList>
    </citation>
    <scope>NUCLEOTIDE SEQUENCE [LARGE SCALE GENOMIC DNA]</scope>
    <source>
        <strain evidence="3">CGMCC 1.12606</strain>
    </source>
</reference>
<sequence>MATILDIALVQSEIFWHNPENNRRHFASLIDGIDKKVDLIVLPETFTTGFTMTPSEIDPSEGNRTLTWMKEVAREKRAAIAGSIPFFEGGKYTNRLLFVEPDGKSHHYDKRHTFTLAGEHRSYARGESKVLIEYCGFRICPMICYDLRFPVWTRNTEDYDLLFFVANWPKPRIDAWDTLLKARAIENMAYCIGVNRVGTDDNGYEYVGHSACYDPLGHRVAFSDRDEVLYVKLDKSRIKEVRDQLRFLDDRDEFILQ</sequence>
<dbReference type="Gene3D" id="3.60.110.10">
    <property type="entry name" value="Carbon-nitrogen hydrolase"/>
    <property type="match status" value="1"/>
</dbReference>
<dbReference type="Pfam" id="PF00795">
    <property type="entry name" value="CN_hydrolase"/>
    <property type="match status" value="1"/>
</dbReference>
<accession>A0ABQ1R074</accession>
<protein>
    <submittedName>
        <fullName evidence="2">Nitrilase family protein</fullName>
    </submittedName>
</protein>
<evidence type="ECO:0000313" key="2">
    <source>
        <dbReference type="EMBL" id="GGD51820.1"/>
    </source>
</evidence>
<keyword evidence="3" id="KW-1185">Reference proteome</keyword>
<gene>
    <name evidence="2" type="ORF">GCM10011361_18170</name>
</gene>
<dbReference type="InterPro" id="IPR036526">
    <property type="entry name" value="C-N_Hydrolase_sf"/>
</dbReference>
<organism evidence="2 3">
    <name type="scientific">Muriicola marianensis</name>
    <dbReference type="NCBI Taxonomy" id="1324801"/>
    <lineage>
        <taxon>Bacteria</taxon>
        <taxon>Pseudomonadati</taxon>
        <taxon>Bacteroidota</taxon>
        <taxon>Flavobacteriia</taxon>
        <taxon>Flavobacteriales</taxon>
        <taxon>Flavobacteriaceae</taxon>
        <taxon>Muriicola</taxon>
    </lineage>
</organism>
<comment type="caution">
    <text evidence="2">The sequence shown here is derived from an EMBL/GenBank/DDBJ whole genome shotgun (WGS) entry which is preliminary data.</text>
</comment>
<dbReference type="SUPFAM" id="SSF56317">
    <property type="entry name" value="Carbon-nitrogen hydrolase"/>
    <property type="match status" value="1"/>
</dbReference>
<dbReference type="CDD" id="cd07575">
    <property type="entry name" value="Xc-1258_like"/>
    <property type="match status" value="1"/>
</dbReference>
<dbReference type="RefSeq" id="WP_188370361.1">
    <property type="nucleotide sequence ID" value="NZ_BMFH01000001.1"/>
</dbReference>
<dbReference type="EMBL" id="BMFH01000001">
    <property type="protein sequence ID" value="GGD51820.1"/>
    <property type="molecule type" value="Genomic_DNA"/>
</dbReference>
<evidence type="ECO:0000313" key="3">
    <source>
        <dbReference type="Proteomes" id="UP000625780"/>
    </source>
</evidence>
<dbReference type="PANTHER" id="PTHR47799:SF1">
    <property type="entry name" value="OMEGA-AMIDASE YAFV"/>
    <property type="match status" value="1"/>
</dbReference>
<dbReference type="Proteomes" id="UP000625780">
    <property type="component" value="Unassembled WGS sequence"/>
</dbReference>
<dbReference type="InterPro" id="IPR052737">
    <property type="entry name" value="Omega-amidase_YafV"/>
</dbReference>
<feature type="domain" description="CN hydrolase" evidence="1">
    <location>
        <begin position="5"/>
        <end position="235"/>
    </location>
</feature>
<dbReference type="InterPro" id="IPR003010">
    <property type="entry name" value="C-N_Hydrolase"/>
</dbReference>
<dbReference type="PROSITE" id="PS50263">
    <property type="entry name" value="CN_HYDROLASE"/>
    <property type="match status" value="1"/>
</dbReference>
<dbReference type="PANTHER" id="PTHR47799">
    <property type="entry name" value="OMEGA-AMIDASE YAFV"/>
    <property type="match status" value="1"/>
</dbReference>
<evidence type="ECO:0000259" key="1">
    <source>
        <dbReference type="PROSITE" id="PS50263"/>
    </source>
</evidence>